<dbReference type="NCBIfam" id="TIGR00768">
    <property type="entry name" value="rimK_fam"/>
    <property type="match status" value="1"/>
</dbReference>
<evidence type="ECO:0000256" key="4">
    <source>
        <dbReference type="PROSITE-ProRule" id="PRU00409"/>
    </source>
</evidence>
<dbReference type="Gene3D" id="3.30.470.20">
    <property type="entry name" value="ATP-grasp fold, B domain"/>
    <property type="match status" value="1"/>
</dbReference>
<dbReference type="PANTHER" id="PTHR21621">
    <property type="entry name" value="RIBOSOMAL PROTEIN S6 MODIFICATION PROTEIN"/>
    <property type="match status" value="1"/>
</dbReference>
<evidence type="ECO:0000313" key="6">
    <source>
        <dbReference type="EMBL" id="KKW32874.1"/>
    </source>
</evidence>
<proteinExistence type="predicted"/>
<evidence type="ECO:0000256" key="3">
    <source>
        <dbReference type="ARBA" id="ARBA00022840"/>
    </source>
</evidence>
<evidence type="ECO:0000259" key="5">
    <source>
        <dbReference type="PROSITE" id="PS50975"/>
    </source>
</evidence>
<dbReference type="GO" id="GO:0016879">
    <property type="term" value="F:ligase activity, forming carbon-nitrogen bonds"/>
    <property type="evidence" value="ECO:0007669"/>
    <property type="project" value="TreeGrafter"/>
</dbReference>
<keyword evidence="1" id="KW-0479">Metal-binding</keyword>
<dbReference type="InterPro" id="IPR013651">
    <property type="entry name" value="ATP-grasp_RimK-type"/>
</dbReference>
<sequence length="313" mass="33827">MRIGVLIFAKPEEDVASGIERLEKAGREAGHEIVRLYETTLSIYSPPNVGGVSAKGGSASGGRGGTGVEVRLDEQPIGPFDALIARPNFIEEPSLHTPLLEALEQNGYRVLNRAAPITIAKNKLLQHVRFQKSGIPMPRWAIVHTVKEARRASALLGFPLIAKVAFGTWGAGVFYAENLETLQPIMHYLQVRDGNPVILETFIEEANRTDLRVFVVGGKIIAAMERKARPGDVRANTSIGGEGHTAQLTKDEERVALDAAHVSELDIAGVDILRSKQGPLVIEVNANPGFAELERVTGVNIAKTIIEFAISGH</sequence>
<feature type="domain" description="ATP-grasp" evidence="5">
    <location>
        <begin position="127"/>
        <end position="310"/>
    </location>
</feature>
<dbReference type="InterPro" id="IPR013815">
    <property type="entry name" value="ATP_grasp_subdomain_1"/>
</dbReference>
<accession>A0A0G2AJU3</accession>
<organism evidence="6 7">
    <name type="scientific">Candidatus Uhrbacteria bacterium GW2011_GWA2_53_10</name>
    <dbReference type="NCBI Taxonomy" id="1618980"/>
    <lineage>
        <taxon>Bacteria</taxon>
        <taxon>Candidatus Uhriibacteriota</taxon>
    </lineage>
</organism>
<keyword evidence="2 4" id="KW-0547">Nucleotide-binding</keyword>
<dbReference type="EMBL" id="LCRI01000011">
    <property type="protein sequence ID" value="KKW32874.1"/>
    <property type="molecule type" value="Genomic_DNA"/>
</dbReference>
<dbReference type="GO" id="GO:0005524">
    <property type="term" value="F:ATP binding"/>
    <property type="evidence" value="ECO:0007669"/>
    <property type="project" value="UniProtKB-UniRule"/>
</dbReference>
<evidence type="ECO:0000313" key="7">
    <source>
        <dbReference type="Proteomes" id="UP000034711"/>
    </source>
</evidence>
<evidence type="ECO:0000256" key="1">
    <source>
        <dbReference type="ARBA" id="ARBA00022723"/>
    </source>
</evidence>
<dbReference type="InterPro" id="IPR011761">
    <property type="entry name" value="ATP-grasp"/>
</dbReference>
<dbReference type="Gene3D" id="3.30.1490.20">
    <property type="entry name" value="ATP-grasp fold, A domain"/>
    <property type="match status" value="1"/>
</dbReference>
<dbReference type="AlphaFoldDB" id="A0A0G2AJU3"/>
<reference evidence="6 7" key="1">
    <citation type="journal article" date="2015" name="Nature">
        <title>rRNA introns, odd ribosomes, and small enigmatic genomes across a large radiation of phyla.</title>
        <authorList>
            <person name="Brown C.T."/>
            <person name="Hug L.A."/>
            <person name="Thomas B.C."/>
            <person name="Sharon I."/>
            <person name="Castelle C.J."/>
            <person name="Singh A."/>
            <person name="Wilkins M.J."/>
            <person name="Williams K.H."/>
            <person name="Banfield J.F."/>
        </authorList>
    </citation>
    <scope>NUCLEOTIDE SEQUENCE [LARGE SCALE GENOMIC DNA]</scope>
</reference>
<keyword evidence="3 4" id="KW-0067">ATP-binding</keyword>
<evidence type="ECO:0000256" key="2">
    <source>
        <dbReference type="ARBA" id="ARBA00022741"/>
    </source>
</evidence>
<dbReference type="GO" id="GO:0046872">
    <property type="term" value="F:metal ion binding"/>
    <property type="evidence" value="ECO:0007669"/>
    <property type="project" value="UniProtKB-KW"/>
</dbReference>
<comment type="caution">
    <text evidence="6">The sequence shown here is derived from an EMBL/GenBank/DDBJ whole genome shotgun (WGS) entry which is preliminary data.</text>
</comment>
<name>A0A0G2AJU3_9BACT</name>
<gene>
    <name evidence="6" type="ORF">UY77_C0011G0002</name>
</gene>
<dbReference type="InterPro" id="IPR004666">
    <property type="entry name" value="Rp_bS6_RimK/Lys_biosynth_LsyX"/>
</dbReference>
<dbReference type="Pfam" id="PF08443">
    <property type="entry name" value="RimK"/>
    <property type="match status" value="1"/>
</dbReference>
<dbReference type="PROSITE" id="PS50975">
    <property type="entry name" value="ATP_GRASP"/>
    <property type="match status" value="1"/>
</dbReference>
<dbReference type="Gene3D" id="3.40.50.20">
    <property type="match status" value="1"/>
</dbReference>
<dbReference type="GO" id="GO:0005737">
    <property type="term" value="C:cytoplasm"/>
    <property type="evidence" value="ECO:0007669"/>
    <property type="project" value="TreeGrafter"/>
</dbReference>
<protein>
    <submittedName>
        <fullName evidence="6">Ribosomal protein S6 modification protein</fullName>
    </submittedName>
</protein>
<dbReference type="SUPFAM" id="SSF56059">
    <property type="entry name" value="Glutathione synthetase ATP-binding domain-like"/>
    <property type="match status" value="1"/>
</dbReference>
<dbReference type="PANTHER" id="PTHR21621:SF0">
    <property type="entry name" value="BETA-CITRYLGLUTAMATE SYNTHASE B-RELATED"/>
    <property type="match status" value="1"/>
</dbReference>
<dbReference type="Proteomes" id="UP000034711">
    <property type="component" value="Unassembled WGS sequence"/>
</dbReference>